<name>A0A919FDU4_9ACTN</name>
<evidence type="ECO:0000313" key="2">
    <source>
        <dbReference type="EMBL" id="GHH62678.1"/>
    </source>
</evidence>
<accession>A0A919FDU4</accession>
<dbReference type="RefSeq" id="WP_190209628.1">
    <property type="nucleotide sequence ID" value="NZ_BNBO01000004.1"/>
</dbReference>
<dbReference type="EMBL" id="BNBO01000004">
    <property type="protein sequence ID" value="GHH62678.1"/>
    <property type="molecule type" value="Genomic_DNA"/>
</dbReference>
<dbReference type="Gene3D" id="3.40.50.720">
    <property type="entry name" value="NAD(P)-binding Rossmann-like Domain"/>
    <property type="match status" value="1"/>
</dbReference>
<gene>
    <name evidence="2" type="primary">hpnA</name>
    <name evidence="2" type="ORF">GCM10018781_10930</name>
</gene>
<dbReference type="InterPro" id="IPR036291">
    <property type="entry name" value="NAD(P)-bd_dom_sf"/>
</dbReference>
<evidence type="ECO:0000313" key="3">
    <source>
        <dbReference type="Proteomes" id="UP000617734"/>
    </source>
</evidence>
<dbReference type="SUPFAM" id="SSF51735">
    <property type="entry name" value="NAD(P)-binding Rossmann-fold domains"/>
    <property type="match status" value="1"/>
</dbReference>
<dbReference type="Proteomes" id="UP000617734">
    <property type="component" value="Unassembled WGS sequence"/>
</dbReference>
<feature type="domain" description="NAD-dependent epimerase/dehydratase" evidence="1">
    <location>
        <begin position="4"/>
        <end position="217"/>
    </location>
</feature>
<sequence>MRQALVTGATGTVGHPLARLLAERGVRVRALVRDPARAGLPPGVEAWPGDLADPGSLRAAVQGCDTVFHAAGLPEQWLRDRSAFDRVNVDGTRSLVEAALAERVECFVHTSTMDVFERPRDLPFDESLLAEKPLSTAYERSKQQADRLVAAAIGRGLPARLVHPSAVFGPGPARPTALNRLLVDLARRKVPALPPGGMAVVFNEDLAEGHLRAAQAPVGSRYLFSDRFLELPEIAALVRQAVPGARIPVTLAGPSAWIFAAFGELTSKATGRPPQLSFGELHFLGSELTPDARRARHQLDWHPSDTADAVAATLRAFGVRTASPDPG</sequence>
<dbReference type="GO" id="GO:0004029">
    <property type="term" value="F:aldehyde dehydrogenase (NAD+) activity"/>
    <property type="evidence" value="ECO:0007669"/>
    <property type="project" value="TreeGrafter"/>
</dbReference>
<dbReference type="GO" id="GO:0005737">
    <property type="term" value="C:cytoplasm"/>
    <property type="evidence" value="ECO:0007669"/>
    <property type="project" value="TreeGrafter"/>
</dbReference>
<protein>
    <submittedName>
        <fullName evidence="2">Dihydroflavonol-4-reductase</fullName>
    </submittedName>
</protein>
<proteinExistence type="predicted"/>
<dbReference type="AlphaFoldDB" id="A0A919FDU4"/>
<dbReference type="InterPro" id="IPR001509">
    <property type="entry name" value="Epimerase_deHydtase"/>
</dbReference>
<evidence type="ECO:0000259" key="1">
    <source>
        <dbReference type="Pfam" id="PF01370"/>
    </source>
</evidence>
<dbReference type="Pfam" id="PF01370">
    <property type="entry name" value="Epimerase"/>
    <property type="match status" value="1"/>
</dbReference>
<dbReference type="PANTHER" id="PTHR48079:SF6">
    <property type="entry name" value="NAD(P)-BINDING DOMAIN-CONTAINING PROTEIN-RELATED"/>
    <property type="match status" value="1"/>
</dbReference>
<organism evidence="2 3">
    <name type="scientific">Kitasatospora indigofera</name>
    <dbReference type="NCBI Taxonomy" id="67307"/>
    <lineage>
        <taxon>Bacteria</taxon>
        <taxon>Bacillati</taxon>
        <taxon>Actinomycetota</taxon>
        <taxon>Actinomycetes</taxon>
        <taxon>Kitasatosporales</taxon>
        <taxon>Streptomycetaceae</taxon>
        <taxon>Kitasatospora</taxon>
    </lineage>
</organism>
<reference evidence="2" key="2">
    <citation type="submission" date="2020-09" db="EMBL/GenBank/DDBJ databases">
        <authorList>
            <person name="Sun Q."/>
            <person name="Ohkuma M."/>
        </authorList>
    </citation>
    <scope>NUCLEOTIDE SEQUENCE</scope>
    <source>
        <strain evidence="2">JCM 4646</strain>
    </source>
</reference>
<reference evidence="2" key="1">
    <citation type="journal article" date="2014" name="Int. J. Syst. Evol. Microbiol.">
        <title>Complete genome sequence of Corynebacterium casei LMG S-19264T (=DSM 44701T), isolated from a smear-ripened cheese.</title>
        <authorList>
            <consortium name="US DOE Joint Genome Institute (JGI-PGF)"/>
            <person name="Walter F."/>
            <person name="Albersmeier A."/>
            <person name="Kalinowski J."/>
            <person name="Ruckert C."/>
        </authorList>
    </citation>
    <scope>NUCLEOTIDE SEQUENCE</scope>
    <source>
        <strain evidence="2">JCM 4646</strain>
    </source>
</reference>
<comment type="caution">
    <text evidence="2">The sequence shown here is derived from an EMBL/GenBank/DDBJ whole genome shotgun (WGS) entry which is preliminary data.</text>
</comment>
<keyword evidence="3" id="KW-1185">Reference proteome</keyword>
<dbReference type="GeneID" id="95351598"/>
<dbReference type="InterPro" id="IPR051783">
    <property type="entry name" value="NAD(P)-dependent_oxidoreduct"/>
</dbReference>
<dbReference type="PANTHER" id="PTHR48079">
    <property type="entry name" value="PROTEIN YEEZ"/>
    <property type="match status" value="1"/>
</dbReference>